<organism evidence="4 5">
    <name type="scientific">Erythranthe guttata</name>
    <name type="common">Yellow monkey flower</name>
    <name type="synonym">Mimulus guttatus</name>
    <dbReference type="NCBI Taxonomy" id="4155"/>
    <lineage>
        <taxon>Eukaryota</taxon>
        <taxon>Viridiplantae</taxon>
        <taxon>Streptophyta</taxon>
        <taxon>Embryophyta</taxon>
        <taxon>Tracheophyta</taxon>
        <taxon>Spermatophyta</taxon>
        <taxon>Magnoliopsida</taxon>
        <taxon>eudicotyledons</taxon>
        <taxon>Gunneridae</taxon>
        <taxon>Pentapetalae</taxon>
        <taxon>asterids</taxon>
        <taxon>lamiids</taxon>
        <taxon>Lamiales</taxon>
        <taxon>Phrymaceae</taxon>
        <taxon>Erythranthe</taxon>
    </lineage>
</organism>
<keyword evidence="3" id="KW-0809">Transit peptide</keyword>
<dbReference type="EMBL" id="KI632151">
    <property type="protein sequence ID" value="EYU23811.1"/>
    <property type="molecule type" value="Genomic_DNA"/>
</dbReference>
<dbReference type="AlphaFoldDB" id="A0A022Q757"/>
<protein>
    <submittedName>
        <fullName evidence="4">Uncharacterized protein</fullName>
    </submittedName>
</protein>
<reference evidence="4 5" key="1">
    <citation type="journal article" date="2013" name="Proc. Natl. Acad. Sci. U.S.A.">
        <title>Fine-scale variation in meiotic recombination in Mimulus inferred from population shotgun sequencing.</title>
        <authorList>
            <person name="Hellsten U."/>
            <person name="Wright K.M."/>
            <person name="Jenkins J."/>
            <person name="Shu S."/>
            <person name="Yuan Y."/>
            <person name="Wessler S.R."/>
            <person name="Schmutz J."/>
            <person name="Willis J.H."/>
            <person name="Rokhsar D.S."/>
        </authorList>
    </citation>
    <scope>NUCLEOTIDE SEQUENCE [LARGE SCALE GENOMIC DNA]</scope>
    <source>
        <strain evidence="5">cv. DUN x IM62</strain>
    </source>
</reference>
<dbReference type="GO" id="GO:0003676">
    <property type="term" value="F:nucleic acid binding"/>
    <property type="evidence" value="ECO:0007669"/>
    <property type="project" value="InterPro"/>
</dbReference>
<dbReference type="GO" id="GO:0006353">
    <property type="term" value="P:DNA-templated transcription termination"/>
    <property type="evidence" value="ECO:0007669"/>
    <property type="project" value="UniProtKB-KW"/>
</dbReference>
<evidence type="ECO:0000313" key="5">
    <source>
        <dbReference type="Proteomes" id="UP000030748"/>
    </source>
</evidence>
<evidence type="ECO:0000256" key="1">
    <source>
        <dbReference type="ARBA" id="ARBA00007692"/>
    </source>
</evidence>
<dbReference type="SMART" id="SM00733">
    <property type="entry name" value="Mterf"/>
    <property type="match status" value="4"/>
</dbReference>
<evidence type="ECO:0000256" key="2">
    <source>
        <dbReference type="ARBA" id="ARBA00022472"/>
    </source>
</evidence>
<keyword evidence="2" id="KW-0804">Transcription</keyword>
<dbReference type="PANTHER" id="PTHR13068">
    <property type="entry name" value="CGI-12 PROTEIN-RELATED"/>
    <property type="match status" value="1"/>
</dbReference>
<dbReference type="GO" id="GO:0009658">
    <property type="term" value="P:chloroplast organization"/>
    <property type="evidence" value="ECO:0000318"/>
    <property type="project" value="GO_Central"/>
</dbReference>
<proteinExistence type="inferred from homology"/>
<keyword evidence="5" id="KW-1185">Reference proteome</keyword>
<accession>A0A022Q757</accession>
<comment type="similarity">
    <text evidence="1">Belongs to the mTERF family.</text>
</comment>
<keyword evidence="2" id="KW-0805">Transcription regulation</keyword>
<dbReference type="STRING" id="4155.A0A022Q757"/>
<evidence type="ECO:0000313" key="4">
    <source>
        <dbReference type="EMBL" id="EYU23811.1"/>
    </source>
</evidence>
<dbReference type="Proteomes" id="UP000030748">
    <property type="component" value="Unassembled WGS sequence"/>
</dbReference>
<keyword evidence="2" id="KW-0806">Transcription termination</keyword>
<dbReference type="PANTHER" id="PTHR13068:SF130">
    <property type="entry name" value="TRANSCRIPTION TERMINATION FACTOR MTERF6, CHLOROPLASTIC_MITOCHONDRIAL-LIKE"/>
    <property type="match status" value="1"/>
</dbReference>
<name>A0A022Q757_ERYGU</name>
<dbReference type="InterPro" id="IPR003690">
    <property type="entry name" value="MTERF"/>
</dbReference>
<sequence length="213" mass="24269">MYRSLNNRVVPSLLVLKELLGSSLEVAKVLKISGWFLKSDIGKTMAPNIEFLKNCGIAVEQISWLMYTYPRCLLCKPKSMIKFVGRKLKAFKNLGFSDEDIVETFRKAPQVFSVSEEKMKKLKEILIASGKYDFSCVISHPTSLICSVENKYKPRLQVLGVLESRNLIKEWPSFPGLYKMPDESFVKKYVRPYLREVGDLHKVGSSFCGKNGL</sequence>
<gene>
    <name evidence="4" type="ORF">MIMGU_mgv1a013682mg</name>
</gene>
<dbReference type="GO" id="GO:0009507">
    <property type="term" value="C:chloroplast"/>
    <property type="evidence" value="ECO:0000318"/>
    <property type="project" value="GO_Central"/>
</dbReference>
<dbReference type="Pfam" id="PF02536">
    <property type="entry name" value="mTERF"/>
    <property type="match status" value="1"/>
</dbReference>
<evidence type="ECO:0000256" key="3">
    <source>
        <dbReference type="ARBA" id="ARBA00022946"/>
    </source>
</evidence>
<dbReference type="Gene3D" id="1.25.70.10">
    <property type="entry name" value="Transcription termination factor 3, mitochondrial"/>
    <property type="match status" value="1"/>
</dbReference>
<dbReference type="InterPro" id="IPR038538">
    <property type="entry name" value="MTERF_sf"/>
</dbReference>